<evidence type="ECO:0000313" key="2">
    <source>
        <dbReference type="EMBL" id="VFK02767.1"/>
    </source>
</evidence>
<protein>
    <submittedName>
        <fullName evidence="1">Uncharacterized protein</fullName>
    </submittedName>
</protein>
<dbReference type="EMBL" id="CAADFJ010000287">
    <property type="protein sequence ID" value="VFK05623.1"/>
    <property type="molecule type" value="Genomic_DNA"/>
</dbReference>
<gene>
    <name evidence="2" type="ORF">BECKH772A_GA0070896_102854</name>
    <name evidence="1" type="ORF">BECKH772B_GA0070898_102944</name>
    <name evidence="3" type="ORF">BECKH772C_GA0070978_102874</name>
</gene>
<name>A0A450VCZ7_9GAMM</name>
<accession>A0A450VCZ7</accession>
<organism evidence="1">
    <name type="scientific">Candidatus Kentrum eta</name>
    <dbReference type="NCBI Taxonomy" id="2126337"/>
    <lineage>
        <taxon>Bacteria</taxon>
        <taxon>Pseudomonadati</taxon>
        <taxon>Pseudomonadota</taxon>
        <taxon>Gammaproteobacteria</taxon>
        <taxon>Candidatus Kentrum</taxon>
    </lineage>
</organism>
<proteinExistence type="predicted"/>
<dbReference type="AlphaFoldDB" id="A0A450VCZ7"/>
<reference evidence="1" key="1">
    <citation type="submission" date="2019-02" db="EMBL/GenBank/DDBJ databases">
        <authorList>
            <person name="Gruber-Vodicka R. H."/>
            <person name="Seah K. B. B."/>
        </authorList>
    </citation>
    <scope>NUCLEOTIDE SEQUENCE</scope>
    <source>
        <strain evidence="3">BECK_SA2B12</strain>
        <strain evidence="2">BECK_SA2B15</strain>
        <strain evidence="1">BECK_SA2B20</strain>
    </source>
</reference>
<sequence>MSLTVSIPRLDSAQDDFEARLTLLTASTAKPIGRWNAPPVAH</sequence>
<dbReference type="EMBL" id="CAADFG010000285">
    <property type="protein sequence ID" value="VFK02767.1"/>
    <property type="molecule type" value="Genomic_DNA"/>
</dbReference>
<evidence type="ECO:0000313" key="1">
    <source>
        <dbReference type="EMBL" id="VFK02666.1"/>
    </source>
</evidence>
<dbReference type="EMBL" id="CAADFI010000294">
    <property type="protein sequence ID" value="VFK02666.1"/>
    <property type="molecule type" value="Genomic_DNA"/>
</dbReference>
<evidence type="ECO:0000313" key="3">
    <source>
        <dbReference type="EMBL" id="VFK05623.1"/>
    </source>
</evidence>